<dbReference type="AlphaFoldDB" id="A0ABD0V8M0"/>
<protein>
    <submittedName>
        <fullName evidence="2">Uncharacterized protein</fullName>
    </submittedName>
</protein>
<comment type="caution">
    <text evidence="2">The sequence shown here is derived from an EMBL/GenBank/DDBJ whole genome shotgun (WGS) entry which is preliminary data.</text>
</comment>
<evidence type="ECO:0000313" key="2">
    <source>
        <dbReference type="EMBL" id="KAL0918971.1"/>
    </source>
</evidence>
<sequence>MARLNDQIVKDDPPIVLDDYMIVQSLCAGRPEDILTTEMILRIMKGSNTLFCQIAGGKHSRQEKGSSSRSGITLSKSINPQTLSYPVLDLFAHTSLTFILTLTCPFNFKLLYQFFASFRINTTYTSLQSYVNKRPVELTYQDFEEILHLSTTGDKLQANHFLQNTAAPFHVGVTSSLGKDARTIQHVLRSSVIPKAGDRIHITPLLSLTTFYIMANREFNASDLIICYIEHLTTIRDAGHRRKPNLALGHIISYALETKHNLQFSAPPNYPDTPPTFFKNNSFNILHSTRLLPDQGEAREEEEEDLPEQMPHPIPAPIPLRQYSQIDQLVESRVDDFIVEQRQHNQRFYEYLAQQQHTQDKARLTEQFDILLCFHPPPPPPPPPEDDDPFSF</sequence>
<dbReference type="Proteomes" id="UP001552299">
    <property type="component" value="Unassembled WGS sequence"/>
</dbReference>
<name>A0ABD0V8M0_DENTH</name>
<gene>
    <name evidence="2" type="ORF">M5K25_011025</name>
</gene>
<evidence type="ECO:0000313" key="3">
    <source>
        <dbReference type="Proteomes" id="UP001552299"/>
    </source>
</evidence>
<organism evidence="2 3">
    <name type="scientific">Dendrobium thyrsiflorum</name>
    <name type="common">Pinecone-like raceme dendrobium</name>
    <name type="synonym">Orchid</name>
    <dbReference type="NCBI Taxonomy" id="117978"/>
    <lineage>
        <taxon>Eukaryota</taxon>
        <taxon>Viridiplantae</taxon>
        <taxon>Streptophyta</taxon>
        <taxon>Embryophyta</taxon>
        <taxon>Tracheophyta</taxon>
        <taxon>Spermatophyta</taxon>
        <taxon>Magnoliopsida</taxon>
        <taxon>Liliopsida</taxon>
        <taxon>Asparagales</taxon>
        <taxon>Orchidaceae</taxon>
        <taxon>Epidendroideae</taxon>
        <taxon>Malaxideae</taxon>
        <taxon>Dendrobiinae</taxon>
        <taxon>Dendrobium</taxon>
    </lineage>
</organism>
<dbReference type="EMBL" id="JANQDX010000009">
    <property type="protein sequence ID" value="KAL0918971.1"/>
    <property type="molecule type" value="Genomic_DNA"/>
</dbReference>
<reference evidence="2 3" key="1">
    <citation type="journal article" date="2024" name="Plant Biotechnol. J.">
        <title>Dendrobium thyrsiflorum genome and its molecular insights into genes involved in important horticultural traits.</title>
        <authorList>
            <person name="Chen B."/>
            <person name="Wang J.Y."/>
            <person name="Zheng P.J."/>
            <person name="Li K.L."/>
            <person name="Liang Y.M."/>
            <person name="Chen X.F."/>
            <person name="Zhang C."/>
            <person name="Zhao X."/>
            <person name="He X."/>
            <person name="Zhang G.Q."/>
            <person name="Liu Z.J."/>
            <person name="Xu Q."/>
        </authorList>
    </citation>
    <scope>NUCLEOTIDE SEQUENCE [LARGE SCALE GENOMIC DNA]</scope>
    <source>
        <strain evidence="2">GZMU011</strain>
    </source>
</reference>
<evidence type="ECO:0000256" key="1">
    <source>
        <dbReference type="SAM" id="MobiDB-lite"/>
    </source>
</evidence>
<keyword evidence="3" id="KW-1185">Reference proteome</keyword>
<feature type="region of interest" description="Disordered" evidence="1">
    <location>
        <begin position="293"/>
        <end position="313"/>
    </location>
</feature>
<proteinExistence type="predicted"/>
<accession>A0ABD0V8M0</accession>